<feature type="region of interest" description="Disordered" evidence="2">
    <location>
        <begin position="1702"/>
        <end position="1723"/>
    </location>
</feature>
<feature type="coiled-coil region" evidence="1">
    <location>
        <begin position="3249"/>
        <end position="3406"/>
    </location>
</feature>
<protein>
    <submittedName>
        <fullName evidence="3">Uncharacterized protein</fullName>
    </submittedName>
</protein>
<keyword evidence="1" id="KW-0175">Coiled coil</keyword>
<evidence type="ECO:0000313" key="3">
    <source>
        <dbReference type="EMBL" id="CEM18877.1"/>
    </source>
</evidence>
<feature type="compositionally biased region" description="Polar residues" evidence="2">
    <location>
        <begin position="4589"/>
        <end position="4599"/>
    </location>
</feature>
<gene>
    <name evidence="3" type="ORF">Cvel_3785</name>
</gene>
<feature type="compositionally biased region" description="Low complexity" evidence="2">
    <location>
        <begin position="1115"/>
        <end position="1130"/>
    </location>
</feature>
<feature type="compositionally biased region" description="Basic and acidic residues" evidence="2">
    <location>
        <begin position="1756"/>
        <end position="1765"/>
    </location>
</feature>
<feature type="compositionally biased region" description="Basic and acidic residues" evidence="2">
    <location>
        <begin position="2056"/>
        <end position="2067"/>
    </location>
</feature>
<feature type="compositionally biased region" description="Acidic residues" evidence="2">
    <location>
        <begin position="442"/>
        <end position="451"/>
    </location>
</feature>
<feature type="region of interest" description="Disordered" evidence="2">
    <location>
        <begin position="1756"/>
        <end position="1785"/>
    </location>
</feature>
<feature type="compositionally biased region" description="Gly residues" evidence="2">
    <location>
        <begin position="3668"/>
        <end position="3680"/>
    </location>
</feature>
<dbReference type="VEuPathDB" id="CryptoDB:Cvel_3785"/>
<feature type="region of interest" description="Disordered" evidence="2">
    <location>
        <begin position="1106"/>
        <end position="1132"/>
    </location>
</feature>
<feature type="coiled-coil region" evidence="1">
    <location>
        <begin position="3094"/>
        <end position="3132"/>
    </location>
</feature>
<feature type="compositionally biased region" description="Low complexity" evidence="2">
    <location>
        <begin position="4654"/>
        <end position="4663"/>
    </location>
</feature>
<feature type="region of interest" description="Disordered" evidence="2">
    <location>
        <begin position="2760"/>
        <end position="2779"/>
    </location>
</feature>
<feature type="region of interest" description="Disordered" evidence="2">
    <location>
        <begin position="1567"/>
        <end position="1600"/>
    </location>
</feature>
<feature type="compositionally biased region" description="Polar residues" evidence="2">
    <location>
        <begin position="4508"/>
        <end position="4525"/>
    </location>
</feature>
<feature type="region of interest" description="Disordered" evidence="2">
    <location>
        <begin position="2836"/>
        <end position="2916"/>
    </location>
</feature>
<feature type="compositionally biased region" description="Basic and acidic residues" evidence="2">
    <location>
        <begin position="3646"/>
        <end position="3655"/>
    </location>
</feature>
<dbReference type="PANTHER" id="PTHR45615">
    <property type="entry name" value="MYOSIN HEAVY CHAIN, NON-MUSCLE"/>
    <property type="match status" value="1"/>
</dbReference>
<feature type="coiled-coil region" evidence="1">
    <location>
        <begin position="3504"/>
        <end position="3601"/>
    </location>
</feature>
<feature type="region of interest" description="Disordered" evidence="2">
    <location>
        <begin position="355"/>
        <end position="384"/>
    </location>
</feature>
<feature type="coiled-coil region" evidence="1">
    <location>
        <begin position="31"/>
        <end position="72"/>
    </location>
</feature>
<evidence type="ECO:0000256" key="1">
    <source>
        <dbReference type="SAM" id="Coils"/>
    </source>
</evidence>
<feature type="coiled-coil region" evidence="1">
    <location>
        <begin position="861"/>
        <end position="923"/>
    </location>
</feature>
<feature type="region of interest" description="Disordered" evidence="2">
    <location>
        <begin position="3810"/>
        <end position="3845"/>
    </location>
</feature>
<feature type="region of interest" description="Disordered" evidence="2">
    <location>
        <begin position="3437"/>
        <end position="3475"/>
    </location>
</feature>
<feature type="compositionally biased region" description="Basic and acidic residues" evidence="2">
    <location>
        <begin position="2905"/>
        <end position="2916"/>
    </location>
</feature>
<feature type="compositionally biased region" description="Polar residues" evidence="2">
    <location>
        <begin position="247"/>
        <end position="262"/>
    </location>
</feature>
<proteinExistence type="predicted"/>
<feature type="region of interest" description="Disordered" evidence="2">
    <location>
        <begin position="4400"/>
        <end position="4663"/>
    </location>
</feature>
<feature type="region of interest" description="Disordered" evidence="2">
    <location>
        <begin position="1978"/>
        <end position="2014"/>
    </location>
</feature>
<feature type="region of interest" description="Disordered" evidence="2">
    <location>
        <begin position="3605"/>
        <end position="3695"/>
    </location>
</feature>
<feature type="region of interest" description="Disordered" evidence="2">
    <location>
        <begin position="3177"/>
        <end position="3196"/>
    </location>
</feature>
<feature type="compositionally biased region" description="Basic and acidic residues" evidence="2">
    <location>
        <begin position="1239"/>
        <end position="1253"/>
    </location>
</feature>
<feature type="compositionally biased region" description="Polar residues" evidence="2">
    <location>
        <begin position="1004"/>
        <end position="1019"/>
    </location>
</feature>
<feature type="compositionally biased region" description="Basic residues" evidence="2">
    <location>
        <begin position="4120"/>
        <end position="4132"/>
    </location>
</feature>
<feature type="coiled-coil region" evidence="1">
    <location>
        <begin position="2584"/>
        <end position="2611"/>
    </location>
</feature>
<feature type="compositionally biased region" description="Basic and acidic residues" evidence="2">
    <location>
        <begin position="1708"/>
        <end position="1723"/>
    </location>
</feature>
<feature type="compositionally biased region" description="Low complexity" evidence="2">
    <location>
        <begin position="149"/>
        <end position="158"/>
    </location>
</feature>
<feature type="compositionally biased region" description="Basic and acidic residues" evidence="2">
    <location>
        <begin position="563"/>
        <end position="591"/>
    </location>
</feature>
<feature type="coiled-coil region" evidence="1">
    <location>
        <begin position="614"/>
        <end position="729"/>
    </location>
</feature>
<feature type="compositionally biased region" description="Polar residues" evidence="2">
    <location>
        <begin position="593"/>
        <end position="604"/>
    </location>
</feature>
<evidence type="ECO:0000256" key="2">
    <source>
        <dbReference type="SAM" id="MobiDB-lite"/>
    </source>
</evidence>
<feature type="region of interest" description="Disordered" evidence="2">
    <location>
        <begin position="442"/>
        <end position="522"/>
    </location>
</feature>
<feature type="region of interest" description="Disordered" evidence="2">
    <location>
        <begin position="237"/>
        <end position="324"/>
    </location>
</feature>
<accession>A0A0G4FVA5</accession>
<feature type="region of interest" description="Disordered" evidence="2">
    <location>
        <begin position="2627"/>
        <end position="2654"/>
    </location>
</feature>
<feature type="region of interest" description="Disordered" evidence="2">
    <location>
        <begin position="806"/>
        <end position="838"/>
    </location>
</feature>
<feature type="compositionally biased region" description="Acidic residues" evidence="2">
    <location>
        <begin position="3445"/>
        <end position="3455"/>
    </location>
</feature>
<feature type="region of interest" description="Disordered" evidence="2">
    <location>
        <begin position="1228"/>
        <end position="1253"/>
    </location>
</feature>
<reference evidence="3" key="1">
    <citation type="submission" date="2014-11" db="EMBL/GenBank/DDBJ databases">
        <authorList>
            <person name="Otto D Thomas"/>
            <person name="Naeem Raeece"/>
        </authorList>
    </citation>
    <scope>NUCLEOTIDE SEQUENCE</scope>
</reference>
<organism evidence="3">
    <name type="scientific">Chromera velia CCMP2878</name>
    <dbReference type="NCBI Taxonomy" id="1169474"/>
    <lineage>
        <taxon>Eukaryota</taxon>
        <taxon>Sar</taxon>
        <taxon>Alveolata</taxon>
        <taxon>Colpodellida</taxon>
        <taxon>Chromeraceae</taxon>
        <taxon>Chromera</taxon>
    </lineage>
</organism>
<feature type="compositionally biased region" description="Basic and acidic residues" evidence="2">
    <location>
        <begin position="355"/>
        <end position="374"/>
    </location>
</feature>
<name>A0A0G4FVA5_9ALVE</name>
<feature type="coiled-coil region" evidence="1">
    <location>
        <begin position="2309"/>
        <end position="2445"/>
    </location>
</feature>
<dbReference type="EMBL" id="CDMZ01000661">
    <property type="protein sequence ID" value="CEM18877.1"/>
    <property type="molecule type" value="Genomic_DNA"/>
</dbReference>
<feature type="compositionally biased region" description="Low complexity" evidence="2">
    <location>
        <begin position="4617"/>
        <end position="4633"/>
    </location>
</feature>
<feature type="region of interest" description="Disordered" evidence="2">
    <location>
        <begin position="4277"/>
        <end position="4387"/>
    </location>
</feature>
<feature type="compositionally biased region" description="Low complexity" evidence="2">
    <location>
        <begin position="4465"/>
        <end position="4480"/>
    </location>
</feature>
<feature type="region of interest" description="Disordered" evidence="2">
    <location>
        <begin position="2039"/>
        <end position="2067"/>
    </location>
</feature>
<dbReference type="Gene3D" id="1.10.287.1490">
    <property type="match status" value="1"/>
</dbReference>
<feature type="region of interest" description="Disordered" evidence="2">
    <location>
        <begin position="3857"/>
        <end position="3879"/>
    </location>
</feature>
<feature type="region of interest" description="Disordered" evidence="2">
    <location>
        <begin position="123"/>
        <end position="158"/>
    </location>
</feature>
<feature type="compositionally biased region" description="Polar residues" evidence="2">
    <location>
        <begin position="4359"/>
        <end position="4369"/>
    </location>
</feature>
<feature type="coiled-coil region" evidence="1">
    <location>
        <begin position="2715"/>
        <end position="2756"/>
    </location>
</feature>
<feature type="region of interest" description="Disordered" evidence="2">
    <location>
        <begin position="4056"/>
        <end position="4153"/>
    </location>
</feature>
<feature type="region of interest" description="Disordered" evidence="2">
    <location>
        <begin position="563"/>
        <end position="611"/>
    </location>
</feature>
<sequence>MVEIDGRRFVPLEDFVALHEEGALADVQKLLRLKNQELSQKDERIRALQHQLEQTKNEVDEARRDATKALNDAEEGAREASPDSPVYPPKSSSFPNFLISCCCASSPPFSLSLCRHINITAAPQTNSEPSSPRDRDRQHHPQHLNRPPSRGALSSSAWSARSVMSGRAAARLLADDSDGVDLGVQAKGKGARGEGVLDKGADDILKRRAANHVTGGGKRISFYEQHFEIGEAGEIFAAPSSRDRDGTQYSSGNTHPSQSNRSGGKKTSLVRHWTAETENLPDGRNANSQSQLHHGGAEEHQAAGERGMGGLRTERSAGTSSVFGMPSGVGVAGSSGPCDSCHALKEKLAAAEAEKDELQNELTRRQKKEKDSEASARGSVSGVRMMGANEALEATELGEQIDALRGRVDILTQQLNDKEQELLQYKNWVDYYAPQILAEEEGLDEEEEDNQAAERQSAGGTDLSPLSPTGGASPRTDTSNTTPVLPLPDRAGHLRRRSSTRNTGEGLGDSGKPRVLRSPSVLGHLIDQKDRRILELNGRLNEMIQEKFDLEAKVLHLNHKNQRLHEQMESQRRQVAETEKRESRQLLRRSDALSPSSKAGSTALSPAGGGGALVDRLNARVAYLQTENDTLEKEVVALRKELEESGNGKGTKETLEFLEKEVRRLQREAAQAKTELLQQALERDEKHRVDMEDAERRWRAHQSAQKAEILELQQQLHEARSLLSEKDLELHTNMREARRKGLPIPIFVRSGTQSKGASAADVFENDPAPKEGAYGAAPKESTGGPTSLVKRVTQQNEEIARLQKELAAARDTTSRANTRGRLGDSHIPPPSPRAPSVAESTFAPERIKALEAECDRLTDWYDYMKEQADELAAQLAAKDEEMASHRTELDAAKAEVEKAQSGKENAEAKLNEALAALGRIQNELADDQSRSFRSLHLRARGASMDLGGPVSARAVSAAVSDLRTDRNSLRADNATMRDDLAKMKIQLKEAVEEAEEAERRRASMSRQLEQVSDELSSLRTQHRTDRQEMESLREKLAESRHEVLRLVADLEGHQNRATERERSLTDAIAETEKQKARLREVEGELSRLQGNSEEMQILRERLADAENRLRRNSRRSSSSSSPNGKTSASSPETAVLQLEGGTLDSDSVDAADYKRAAGERDEARKEVQRLKDLVGNLEVSLKDLAAERRNSLAEKEKERSASVGAAEERDTLLARVDALKRTHTNLEKQVSSLEGQLAKSERARQETDDARDEISKRLDERDAELHRVEKALEDAKSDANLLKERADQLETKFLEYKTSRDQTDDHFTNLQREMEEITNKEAEALTARDKAQEELHQLQKVRDELEKQLEETAKELGEAEDALKKETLKKEQWEVEANKMKDETDTLRQSLADAQLSVKTLSAEQDRLREEHKLALQEIEMLHAKRTEEVETDASRQMQELEQAKQQIEQQLDELNADLIKTKTETEAQITELKNELNDAQCALARSEAKASGLSAAFQEAEERLSTLTRDLEDSNEKRQLIQSDLSALREIHRRALAEAESNLSGTREEISGLQRAIQQANLRAEDMKRQRDEARREAQHAADAADSLRNESSAKTAEIEAEREAVLARLRSLQEEAATDKLEREDVLEEKIKAEVALKARIAQLEKALQAEKDRVKEAQAYRDEQREEAEKLQKSLAEEKQRLRETNREKDSEIQTLTVQCEEAEADRSRNADLFKKEQERRKSEIQRLESTLQSNKEEIAALQNQVSLLQKESKQHKLRADSAESSVQAQSTEAQKATEDARAAEADFMRRVAEMDRTTERLEQQLSEAQEALESVQAECVRSALETKDIRQEKDRLQKALERASENQERVLQMEVFVNAAASVFLTERRAAEADAGRKLMQAIQMVCQDSDSDSKHSAHIPRTAIFRALETLQSRIPLWDSCQRKNKLWRRILDWQKDMRGSQSVMEFHTALVKKLQREIGLEKQMEADLKKQIASSKSKGAGNLDVGEDAESSNSGGDSAQEGGKGGKSLEESLRASRFASAFFTDMLSRLDPSVASQQSEDAQTSSEGNPSKHAELKRRLDASETSFVSPLVTSYQVELKHLAQLAEQEEAFGTDLQKWGAFASSSSASAVFTVESDHVFSKQQSGHSLVGRGAGAVADKTERDYIRIRAKGEGHQSVFRLTALNFVMDFLRQTAASGSRQHEETSVRMRQSPLLSRLDFDKEEECLEALRQGIEKLGDREGEGRGSSRGDSDLLRALKAAEHSLERLLRMRREPLTPLENPPLYLFPCQEGSLRQEVERLQEFVQGDRERKEEADMEIVQRRQSLEKKLITARQEVESLQDALAVERQKASDAAVSAEQAVLSRDTGQKVLASQREETANLQEALSTAQRDLESMRGQISSLTADLNRAQAREKVLSLELSDAQGQIEQARSSANTGRKALESEVSGLQDRLRHSEKATHVSEEEAEHLRVAIEVHKAKERDLRLQVQTEGVKAATAWSKAEQLTHADRVREWERGFQALGAAAQPLLAALSSQRESSALTASTGMGGLLGGELPSAPASVTVMGGVPIVTLDLDIRAPQESCARVADLLGQSAEALKEVETRRKVVEREREETEKEREATELAILSVVDHVEMIEESLAHGSPTPLPDPHGSPQGRSPMRRGHSRVTFSVPTSPAAAAALGGEGGAVLLPKGPRGLASALQSTLSPSMRVSHLLQSTSVGDLANEVAHRLSRMVEGLKRKNDSLAETAEALQEARKRSLEEMKRLSLMAETMPDRERGDARSSPGRTRRDKRVVDTAKLDALLAGLDGCLTPHFVESPLCVSLLETISETEWDRALTTLSNRLAMAKLASRGRDGQSDHSTALGGLEGGRVASGASQGKGKGQDTHKQRPYSASSADRRSEGSDSNGDPLRSGLGGLKKEATRLRDALAESEAARNRLKSENTRLFQEREAQGSELNDARGRIAELGRSASKGRSIPEALLSLLIEHRIVTGRLKSVLLPSPSQEQQNRLEQLTRDSISSFELALKETTSADSASAAASAKDEKEKMKRLSSDLGFLHLAVEEVAKMREELSLGREKTRSLQTDVDASRRAQAMLEQQLETCRVTSQSLRGQLAEREQAAENAKEELRQAKERMTGEKAAIDGEIASLQGQFSALEDKRVETKALKERLAAKDQHIADQTRRVEELERQIDRAEDTRQKDAAQHSRRQVEVQLELEDVKRQLEDQKQRFAELEEISKDVCQRVKAQSAETERLSAATAAELQMVQIENARLQAEIKSSEETAERFRVRLQEKTAELAGLSQKVGEVQDALSNSDAISRDARVQLEALSAAKEDDATELTRLRQRLSLSERQASSLREQLDLESSRCQTQKQKQKQWEQLEERRCKELESRLQQKENAITELRNQVEELKKADGEKRRRLTTAAAEQERDDVVGFLEYLESRFDTIQAEYSGAGGDGFDSEESEEGPQNDDSRAAAPPNGIRGRKRRLKKGLDSLSSLLSNFRKKEKGLVSSEELSREKMKAQVALFADKLRDLKAELAEKRKVFEEFQTESEETERRLAETETLLKRQQRLSARLKEQNALQTKALEALRPRVQAAERKVREATDRNSALVRQLSGLHSHSGSLSPCVYEQQQPSASSPKRPGSASSDVNVRVTLRSPPRERDRDSPVGKVKVRVSSPPRGGGGGPGAGGGDRPSSVHSSRRPDPARGCIHQQRAASLETALTQTTQQVQVLESSLKAHREALIQCQQQTQTAQLSTQSAGPWQACTRAINTAKSMVEQEALKGSDLRLLRVTLQEVMACAAEVHTLESLLKGSGAGGEFSLDSARRGGAQRGRGGAAGRSQRRKESEPRVPILPGGIDQCWARSLSSINQSSVESETGDQSKQGGNSGVPQTLERLWRALNVIANRIKTTVDLADPTGTLAVSLSKNTHQSREEGTQEVLRLLDDIGRIALDEAEKQKSSQSGKIVPLPPEPDLSTLSLQNPSGPLAELLKALRAQTASAQKDVDGRIAGVQELEKQLQMVTAQRDAEAAEAETLRAHLFTAAKQAAELDVSRKAIADQIRKVEEQIRTSDLLSPPQSLPVSPSKRMNARPPATSSSECDTGLDDFRVATSSFSRRSSPGKPTRSSPGKRSPVKQRGGRKVRGPRNDLGSSTDEAVAGTGSGDSLQEAMQSSLVLCSAMIRKYKKMSDCLRRERNRPPPQEMQMQIPSVLQQSGTSDSELPTQTEISLLDHQPRGNAYGPSAYPPSPPAYPPSAAVSGSLYFSHMSATRGFSPNDFLEGVPEDILEESGHSRTAGEEEEESVVRPTIPLSQPTGTAVAVPDSTPVSFCGDESDEVHPGFLPSSPHEEEEERQEEAQRMTQTQRPGEDLSYSLTPTSQATGTPHVLVQSRSHSPYPSASPYEVREVFSGLAPTGSPLNHNTEPLGPPEGFVQYEMPPSPSGRPRSAHSCRDTDPFHRNLHALEPPPEAEDGAPSVLSSAGSNGRRPRSGSPRHTARSAGGVEVVLSDFGVSFQPPDSPVNVINTAHPQSPHAQSGTASPVRPRIVSPPKRYSQQGRQQQQHRGSDGPSRGGTASRTQQQQSAGERASAASPNSHVYAAQLVTPSSASQQSPMKRDQTSVKVPIRAQGVQPSSPRASAQASPQKQQQGGGAGERRGFPQGRGGGVPPAGAARALPSVPAAALPSLGGAAGKARNNSQ</sequence>
<feature type="compositionally biased region" description="Polar residues" evidence="2">
    <location>
        <begin position="3618"/>
        <end position="3637"/>
    </location>
</feature>
<feature type="region of interest" description="Disordered" evidence="2">
    <location>
        <begin position="753"/>
        <end position="787"/>
    </location>
</feature>
<feature type="compositionally biased region" description="Polar residues" evidence="2">
    <location>
        <begin position="4559"/>
        <end position="4570"/>
    </location>
</feature>
<feature type="compositionally biased region" description="Basic and acidic residues" evidence="2">
    <location>
        <begin position="1567"/>
        <end position="1581"/>
    </location>
</feature>
<dbReference type="PANTHER" id="PTHR45615:SF66">
    <property type="entry name" value="CARD DOMAIN-CONTAINING PROTEIN"/>
    <property type="match status" value="1"/>
</dbReference>
<feature type="compositionally biased region" description="Low complexity" evidence="2">
    <location>
        <begin position="4061"/>
        <end position="4073"/>
    </location>
</feature>
<feature type="compositionally biased region" description="Polar residues" evidence="2">
    <location>
        <begin position="2040"/>
        <end position="2055"/>
    </location>
</feature>
<feature type="region of interest" description="Disordered" evidence="2">
    <location>
        <begin position="996"/>
        <end position="1027"/>
    </location>
</feature>
<feature type="compositionally biased region" description="Polar residues" evidence="2">
    <location>
        <begin position="1766"/>
        <end position="1778"/>
    </location>
</feature>